<organism evidence="2 3">
    <name type="scientific">Actinokineospora terrae</name>
    <dbReference type="NCBI Taxonomy" id="155974"/>
    <lineage>
        <taxon>Bacteria</taxon>
        <taxon>Bacillati</taxon>
        <taxon>Actinomycetota</taxon>
        <taxon>Actinomycetes</taxon>
        <taxon>Pseudonocardiales</taxon>
        <taxon>Pseudonocardiaceae</taxon>
        <taxon>Actinokineospora</taxon>
    </lineage>
</organism>
<dbReference type="Proteomes" id="UP000199051">
    <property type="component" value="Unassembled WGS sequence"/>
</dbReference>
<evidence type="ECO:0000259" key="1">
    <source>
        <dbReference type="Pfam" id="PF00144"/>
    </source>
</evidence>
<proteinExistence type="predicted"/>
<dbReference type="Pfam" id="PF00144">
    <property type="entry name" value="Beta-lactamase"/>
    <property type="match status" value="1"/>
</dbReference>
<dbReference type="Gene3D" id="3.40.710.10">
    <property type="entry name" value="DD-peptidase/beta-lactamase superfamily"/>
    <property type="match status" value="1"/>
</dbReference>
<dbReference type="SUPFAM" id="SSF56601">
    <property type="entry name" value="beta-lactamase/transpeptidase-like"/>
    <property type="match status" value="1"/>
</dbReference>
<gene>
    <name evidence="2" type="ORF">SAMN04487818_105290</name>
</gene>
<protein>
    <submittedName>
        <fullName evidence="2">CubicO group peptidase, beta-lactamase class C family</fullName>
    </submittedName>
</protein>
<feature type="domain" description="Beta-lactamase-related" evidence="1">
    <location>
        <begin position="11"/>
        <end position="364"/>
    </location>
</feature>
<dbReference type="RefSeq" id="WP_092777876.1">
    <property type="nucleotide sequence ID" value="NZ_FOGI01000005.1"/>
</dbReference>
<accession>A0A1H9S7P2</accession>
<reference evidence="3" key="1">
    <citation type="submission" date="2016-10" db="EMBL/GenBank/DDBJ databases">
        <authorList>
            <person name="Varghese N."/>
            <person name="Submissions S."/>
        </authorList>
    </citation>
    <scope>NUCLEOTIDE SEQUENCE [LARGE SCALE GENOMIC DNA]</scope>
    <source>
        <strain evidence="3">DSM 44260</strain>
    </source>
</reference>
<dbReference type="AlphaFoldDB" id="A0A1H9S7P2"/>
<dbReference type="InterPro" id="IPR012338">
    <property type="entry name" value="Beta-lactam/transpept-like"/>
</dbReference>
<dbReference type="EMBL" id="FOGI01000005">
    <property type="protein sequence ID" value="SER80413.1"/>
    <property type="molecule type" value="Genomic_DNA"/>
</dbReference>
<keyword evidence="3" id="KW-1185">Reference proteome</keyword>
<dbReference type="STRING" id="155974.SAMN04487818_105290"/>
<evidence type="ECO:0000313" key="2">
    <source>
        <dbReference type="EMBL" id="SER80413.1"/>
    </source>
</evidence>
<dbReference type="PANTHER" id="PTHR43283:SF3">
    <property type="entry name" value="BETA-LACTAMASE FAMILY PROTEIN (AFU_ORTHOLOGUE AFUA_5G07500)"/>
    <property type="match status" value="1"/>
</dbReference>
<name>A0A1H9S7P2_9PSEU</name>
<evidence type="ECO:0000313" key="3">
    <source>
        <dbReference type="Proteomes" id="UP000199051"/>
    </source>
</evidence>
<dbReference type="InterPro" id="IPR001466">
    <property type="entry name" value="Beta-lactam-related"/>
</dbReference>
<dbReference type="PANTHER" id="PTHR43283">
    <property type="entry name" value="BETA-LACTAMASE-RELATED"/>
    <property type="match status" value="1"/>
</dbReference>
<dbReference type="InterPro" id="IPR050789">
    <property type="entry name" value="Diverse_Enzym_Activities"/>
</dbReference>
<sequence length="386" mass="40959">MDQVRLTRHRDVMARHVDSGAVPGVVSLLDHRGEAHVSVLGDLPAGADTIFRISSMTKPVTTVAALVLVEECVLRLDDPIGELIPELAAPRVLRSLDSPVDDTVPARRPITLRHLLTSTFGHGVLMAAPGTHPVQAAIAAAGFEPGPPNPASTPDSNEVVRLLGTLPLLSHPGERWWYDTAYDVLGVLIERATGQELGAFLAERIFTPLGMPDTGFHVAPDRIARLATAYTTTDSGDRAVYDPAEGGQWSTPPAFHSGAGGLVSTAADYRAFLTMLRRGGAPVLSRPSVLTLSSDQLTSAQKAGGGLVDGFFDTSTWGFGVSIVTTRDDLHKTPGRYGWEGGLGTSGQVDPTEDLVTILLTQQAWTSPAGPKIYSDFLTSAYQALD</sequence>